<dbReference type="InterPro" id="IPR042178">
    <property type="entry name" value="Serpin_sf_1"/>
</dbReference>
<dbReference type="PANTHER" id="PTHR11461">
    <property type="entry name" value="SERINE PROTEASE INHIBITOR, SERPIN"/>
    <property type="match status" value="1"/>
</dbReference>
<evidence type="ECO:0000256" key="3">
    <source>
        <dbReference type="ARBA" id="ARBA00022729"/>
    </source>
</evidence>
<keyword evidence="2" id="KW-0646">Protease inhibitor</keyword>
<evidence type="ECO:0000313" key="11">
    <source>
        <dbReference type="RefSeq" id="XP_015267758.1"/>
    </source>
</evidence>
<feature type="domain" description="Serpin" evidence="9">
    <location>
        <begin position="66"/>
        <end position="225"/>
    </location>
</feature>
<dbReference type="GeneID" id="107111310"/>
<dbReference type="InterPro" id="IPR000215">
    <property type="entry name" value="Serpin_fam"/>
</dbReference>
<organism evidence="10 11">
    <name type="scientific">Gekko japonicus</name>
    <name type="common">Schlegel's Japanese gecko</name>
    <dbReference type="NCBI Taxonomy" id="146911"/>
    <lineage>
        <taxon>Eukaryota</taxon>
        <taxon>Metazoa</taxon>
        <taxon>Chordata</taxon>
        <taxon>Craniata</taxon>
        <taxon>Vertebrata</taxon>
        <taxon>Euteleostomi</taxon>
        <taxon>Lepidosauria</taxon>
        <taxon>Squamata</taxon>
        <taxon>Bifurcata</taxon>
        <taxon>Gekkota</taxon>
        <taxon>Gekkonidae</taxon>
        <taxon>Gekkoninae</taxon>
        <taxon>Gekko</taxon>
    </lineage>
</organism>
<dbReference type="InterPro" id="IPR036186">
    <property type="entry name" value="Serpin_sf"/>
</dbReference>
<proteinExistence type="inferred from homology"/>
<keyword evidence="3 8" id="KW-0732">Signal</keyword>
<dbReference type="PANTHER" id="PTHR11461:SF165">
    <property type="entry name" value="ALPHA-1-ANTITRYPSIN"/>
    <property type="match status" value="1"/>
</dbReference>
<evidence type="ECO:0000256" key="7">
    <source>
        <dbReference type="SAM" id="MobiDB-lite"/>
    </source>
</evidence>
<dbReference type="Gene3D" id="3.30.497.10">
    <property type="entry name" value="Antithrombin, subunit I, domain 2"/>
    <property type="match status" value="1"/>
</dbReference>
<keyword evidence="10" id="KW-1185">Reference proteome</keyword>
<reference evidence="11" key="1">
    <citation type="submission" date="2025-08" db="UniProtKB">
        <authorList>
            <consortium name="RefSeq"/>
        </authorList>
    </citation>
    <scope>IDENTIFICATION</scope>
</reference>
<keyword evidence="5" id="KW-0325">Glycoprotein</keyword>
<dbReference type="InterPro" id="IPR023796">
    <property type="entry name" value="Serpin_dom"/>
</dbReference>
<protein>
    <submittedName>
        <fullName evidence="11">Alpha-1-antichymotrypsin-like</fullName>
    </submittedName>
</protein>
<sequence length="225" mass="24842">MKFTLCLSLLLTGLLQVHCHHVPGHHEEHNGDQNPPKPQPQPPAEGRGTETTRYQKIAQINSDFAFRLYKLIASDPAHQNIFFSPLSISTALALLALGAKAETHHQIINGLGFNLSDTEENEIHGAFKLIVHTLNQPNNKTQVNMGNALFIEESMPLLPTFLNDVQTLYEAEGVPTNFKNCAAAAAAADEINDYVKNKTNGKITQAVEGLDKDTLMVLVNYIFFK</sequence>
<name>A0ABM1K221_GEKJA</name>
<evidence type="ECO:0000256" key="6">
    <source>
        <dbReference type="RuleBase" id="RU000411"/>
    </source>
</evidence>
<gene>
    <name evidence="11" type="primary">LOC107111310</name>
</gene>
<evidence type="ECO:0000256" key="5">
    <source>
        <dbReference type="ARBA" id="ARBA00023180"/>
    </source>
</evidence>
<dbReference type="Proteomes" id="UP000694871">
    <property type="component" value="Unplaced"/>
</dbReference>
<dbReference type="Pfam" id="PF00079">
    <property type="entry name" value="Serpin"/>
    <property type="match status" value="1"/>
</dbReference>
<dbReference type="SMART" id="SM00093">
    <property type="entry name" value="SERPIN"/>
    <property type="match status" value="1"/>
</dbReference>
<evidence type="ECO:0000256" key="2">
    <source>
        <dbReference type="ARBA" id="ARBA00022690"/>
    </source>
</evidence>
<accession>A0ABM1K221</accession>
<evidence type="ECO:0000256" key="4">
    <source>
        <dbReference type="ARBA" id="ARBA00022900"/>
    </source>
</evidence>
<feature type="non-terminal residue" evidence="11">
    <location>
        <position position="225"/>
    </location>
</feature>
<feature type="region of interest" description="Disordered" evidence="7">
    <location>
        <begin position="24"/>
        <end position="50"/>
    </location>
</feature>
<feature type="chain" id="PRO_5046843343" evidence="8">
    <location>
        <begin position="20"/>
        <end position="225"/>
    </location>
</feature>
<feature type="signal peptide" evidence="8">
    <location>
        <begin position="1"/>
        <end position="19"/>
    </location>
</feature>
<evidence type="ECO:0000256" key="1">
    <source>
        <dbReference type="ARBA" id="ARBA00009500"/>
    </source>
</evidence>
<evidence type="ECO:0000313" key="10">
    <source>
        <dbReference type="Proteomes" id="UP000694871"/>
    </source>
</evidence>
<comment type="similarity">
    <text evidence="1 6">Belongs to the serpin family.</text>
</comment>
<keyword evidence="4" id="KW-0722">Serine protease inhibitor</keyword>
<dbReference type="RefSeq" id="XP_015267758.1">
    <property type="nucleotide sequence ID" value="XM_015412272.1"/>
</dbReference>
<dbReference type="SUPFAM" id="SSF56574">
    <property type="entry name" value="Serpins"/>
    <property type="match status" value="1"/>
</dbReference>
<evidence type="ECO:0000259" key="9">
    <source>
        <dbReference type="SMART" id="SM00093"/>
    </source>
</evidence>
<evidence type="ECO:0000256" key="8">
    <source>
        <dbReference type="SAM" id="SignalP"/>
    </source>
</evidence>